<evidence type="ECO:0000313" key="3">
    <source>
        <dbReference type="EMBL" id="NEL54282.1"/>
    </source>
</evidence>
<dbReference type="EMBL" id="JAAGWK010000011">
    <property type="protein sequence ID" value="NEL54282.1"/>
    <property type="molecule type" value="Genomic_DNA"/>
</dbReference>
<dbReference type="AlphaFoldDB" id="A0A7K3WCU0"/>
<dbReference type="Pfam" id="PF13561">
    <property type="entry name" value="adh_short_C2"/>
    <property type="match status" value="1"/>
</dbReference>
<keyword evidence="4" id="KW-1185">Reference proteome</keyword>
<accession>A0A7K3WCU0</accession>
<protein>
    <submittedName>
        <fullName evidence="3">SDR family oxidoreductase</fullName>
    </submittedName>
</protein>
<name>A0A7K3WCU0_9ACTN</name>
<proteinExistence type="inferred from homology"/>
<keyword evidence="2" id="KW-0560">Oxidoreductase</keyword>
<dbReference type="FunFam" id="3.40.50.720:FF:000084">
    <property type="entry name" value="Short-chain dehydrogenase reductase"/>
    <property type="match status" value="1"/>
</dbReference>
<dbReference type="Proteomes" id="UP000470470">
    <property type="component" value="Unassembled WGS sequence"/>
</dbReference>
<dbReference type="SUPFAM" id="SSF51735">
    <property type="entry name" value="NAD(P)-binding Rossmann-fold domains"/>
    <property type="match status" value="1"/>
</dbReference>
<dbReference type="InterPro" id="IPR036291">
    <property type="entry name" value="NAD(P)-bd_dom_sf"/>
</dbReference>
<reference evidence="3 4" key="1">
    <citation type="submission" date="2020-02" db="EMBL/GenBank/DDBJ databases">
        <title>The whole genome sequence of CPCC 205119.</title>
        <authorList>
            <person name="Jiang Z."/>
        </authorList>
    </citation>
    <scope>NUCLEOTIDE SEQUENCE [LARGE SCALE GENOMIC DNA]</scope>
    <source>
        <strain evidence="3 4">CPCC 205119</strain>
    </source>
</reference>
<sequence length="261" mass="26552">MSRLAGKVVLITGTGSGQGREAALRFTAEGATVVGTDVDADGAAQTVELVRAAGGQMDSTHPLDLGDEPAVQAWVDAAAHRYGGIDVLYANAGATRFSPVAEISYADWSFVMRNEVDIVFLPVKHAWPHLVARGGGSILLIGSTAGVTGSVTNPRLAHTASKGAVVAMARQLAGEGARHGIRANSISPGMIATPATSGDLNDADSPLLGIARHIPLGRVGTPAEVVNCAVFLASDEASYVTGANLMVDGGWSAVLPGPATH</sequence>
<dbReference type="PRINTS" id="PR00080">
    <property type="entry name" value="SDRFAMILY"/>
</dbReference>
<comment type="similarity">
    <text evidence="1">Belongs to the short-chain dehydrogenases/reductases (SDR) family.</text>
</comment>
<comment type="caution">
    <text evidence="3">The sequence shown here is derived from an EMBL/GenBank/DDBJ whole genome shotgun (WGS) entry which is preliminary data.</text>
</comment>
<evidence type="ECO:0000313" key="4">
    <source>
        <dbReference type="Proteomes" id="UP000470470"/>
    </source>
</evidence>
<dbReference type="Gene3D" id="3.40.50.720">
    <property type="entry name" value="NAD(P)-binding Rossmann-like Domain"/>
    <property type="match status" value="1"/>
</dbReference>
<dbReference type="InterPro" id="IPR051122">
    <property type="entry name" value="SDR_DHRS6-like"/>
</dbReference>
<dbReference type="GO" id="GO:0016491">
    <property type="term" value="F:oxidoreductase activity"/>
    <property type="evidence" value="ECO:0007669"/>
    <property type="project" value="UniProtKB-KW"/>
</dbReference>
<dbReference type="CDD" id="cd05233">
    <property type="entry name" value="SDR_c"/>
    <property type="match status" value="1"/>
</dbReference>
<evidence type="ECO:0000256" key="1">
    <source>
        <dbReference type="ARBA" id="ARBA00006484"/>
    </source>
</evidence>
<dbReference type="PANTHER" id="PTHR43477:SF1">
    <property type="entry name" value="DIHYDROANTICAPSIN 7-DEHYDROGENASE"/>
    <property type="match status" value="1"/>
</dbReference>
<evidence type="ECO:0000256" key="2">
    <source>
        <dbReference type="ARBA" id="ARBA00023002"/>
    </source>
</evidence>
<dbReference type="PRINTS" id="PR00081">
    <property type="entry name" value="GDHRDH"/>
</dbReference>
<dbReference type="RefSeq" id="WP_162392237.1">
    <property type="nucleotide sequence ID" value="NZ_JAABOZ010000001.1"/>
</dbReference>
<gene>
    <name evidence="3" type="ORF">G1H19_09745</name>
</gene>
<dbReference type="PANTHER" id="PTHR43477">
    <property type="entry name" value="DIHYDROANTICAPSIN 7-DEHYDROGENASE"/>
    <property type="match status" value="1"/>
</dbReference>
<organism evidence="3 4">
    <name type="scientific">Goekera deserti</name>
    <dbReference type="NCBI Taxonomy" id="2497753"/>
    <lineage>
        <taxon>Bacteria</taxon>
        <taxon>Bacillati</taxon>
        <taxon>Actinomycetota</taxon>
        <taxon>Actinomycetes</taxon>
        <taxon>Geodermatophilales</taxon>
        <taxon>Geodermatophilaceae</taxon>
        <taxon>Goekera</taxon>
    </lineage>
</organism>
<dbReference type="InterPro" id="IPR002347">
    <property type="entry name" value="SDR_fam"/>
</dbReference>